<feature type="region of interest" description="Disordered" evidence="1">
    <location>
        <begin position="76"/>
        <end position="104"/>
    </location>
</feature>
<name>A0A6A4I240_9AGAR</name>
<feature type="compositionally biased region" description="Polar residues" evidence="1">
    <location>
        <begin position="78"/>
        <end position="88"/>
    </location>
</feature>
<dbReference type="OrthoDB" id="3067159at2759"/>
<feature type="compositionally biased region" description="Low complexity" evidence="1">
    <location>
        <begin position="19"/>
        <end position="34"/>
    </location>
</feature>
<feature type="region of interest" description="Disordered" evidence="1">
    <location>
        <begin position="182"/>
        <end position="215"/>
    </location>
</feature>
<reference evidence="2" key="1">
    <citation type="journal article" date="2019" name="Environ. Microbiol.">
        <title>Fungal ecological strategies reflected in gene transcription - a case study of two litter decomposers.</title>
        <authorList>
            <person name="Barbi F."/>
            <person name="Kohler A."/>
            <person name="Barry K."/>
            <person name="Baskaran P."/>
            <person name="Daum C."/>
            <person name="Fauchery L."/>
            <person name="Ihrmark K."/>
            <person name="Kuo A."/>
            <person name="LaButti K."/>
            <person name="Lipzen A."/>
            <person name="Morin E."/>
            <person name="Grigoriev I.V."/>
            <person name="Henrissat B."/>
            <person name="Lindahl B."/>
            <person name="Martin F."/>
        </authorList>
    </citation>
    <scope>NUCLEOTIDE SEQUENCE</scope>
    <source>
        <strain evidence="2">JB14</strain>
    </source>
</reference>
<dbReference type="AlphaFoldDB" id="A0A6A4I240"/>
<keyword evidence="3" id="KW-1185">Reference proteome</keyword>
<gene>
    <name evidence="2" type="ORF">BT96DRAFT_936014</name>
</gene>
<feature type="region of interest" description="Disordered" evidence="1">
    <location>
        <begin position="128"/>
        <end position="153"/>
    </location>
</feature>
<dbReference type="Proteomes" id="UP000799118">
    <property type="component" value="Unassembled WGS sequence"/>
</dbReference>
<evidence type="ECO:0008006" key="4">
    <source>
        <dbReference type="Google" id="ProtNLM"/>
    </source>
</evidence>
<feature type="compositionally biased region" description="Low complexity" evidence="1">
    <location>
        <begin position="193"/>
        <end position="215"/>
    </location>
</feature>
<sequence length="215" mass="23956">MPFDSNVQSFYNYARHLPSDSGSDSEAPDSSSESGESEYYDAQENTDGSNSTSEYDSDCPGPLNWEFYYANPHLFHSPSGSENESDGSVRSAETEVSESEYDSDCPGPLNWDWYYANNHLYPPFYEQEFESEASEASSTSADNIFGPDGRLTESERNRRRQLRLCFYCGGDHFRVDCEELKAKERRSGNSPAESDSSVGSHGSDGSDNGSEESVY</sequence>
<accession>A0A6A4I240</accession>
<organism evidence="2 3">
    <name type="scientific">Gymnopus androsaceus JB14</name>
    <dbReference type="NCBI Taxonomy" id="1447944"/>
    <lineage>
        <taxon>Eukaryota</taxon>
        <taxon>Fungi</taxon>
        <taxon>Dikarya</taxon>
        <taxon>Basidiomycota</taxon>
        <taxon>Agaricomycotina</taxon>
        <taxon>Agaricomycetes</taxon>
        <taxon>Agaricomycetidae</taxon>
        <taxon>Agaricales</taxon>
        <taxon>Marasmiineae</taxon>
        <taxon>Omphalotaceae</taxon>
        <taxon>Gymnopus</taxon>
    </lineage>
</organism>
<feature type="region of interest" description="Disordered" evidence="1">
    <location>
        <begin position="14"/>
        <end position="58"/>
    </location>
</feature>
<evidence type="ECO:0000313" key="3">
    <source>
        <dbReference type="Proteomes" id="UP000799118"/>
    </source>
</evidence>
<proteinExistence type="predicted"/>
<evidence type="ECO:0000256" key="1">
    <source>
        <dbReference type="SAM" id="MobiDB-lite"/>
    </source>
</evidence>
<protein>
    <recommendedName>
        <fullName evidence="4">CCHC-type domain-containing protein</fullName>
    </recommendedName>
</protein>
<feature type="compositionally biased region" description="Polar residues" evidence="1">
    <location>
        <begin position="43"/>
        <end position="54"/>
    </location>
</feature>
<dbReference type="EMBL" id="ML769420">
    <property type="protein sequence ID" value="KAE9404033.1"/>
    <property type="molecule type" value="Genomic_DNA"/>
</dbReference>
<evidence type="ECO:0000313" key="2">
    <source>
        <dbReference type="EMBL" id="KAE9404033.1"/>
    </source>
</evidence>